<sequence>MPLEDEIVVENKRGKSMPMPSLPDSGLPPSALSYGPSSGLYPNLDPHFQQGPGGVAPFGAQPPHTGPHPGGIIPPNIPQSMPQPTNPSNYTDSAHKPFPSSGMAHVKIPGYPSNHNVLTNTIHLSEKDKKKIAKAEYKAEKKFYKAQRKAEKKAAKAERKAMKKHGIPTSAVVGAGVGAVGAATLAYAMTHHGRRDSCSSSSSKSSSSSSD</sequence>
<feature type="region of interest" description="Disordered" evidence="1">
    <location>
        <begin position="190"/>
        <end position="211"/>
    </location>
</feature>
<evidence type="ECO:0000256" key="1">
    <source>
        <dbReference type="SAM" id="MobiDB-lite"/>
    </source>
</evidence>
<proteinExistence type="predicted"/>
<dbReference type="EMBL" id="JARQZJ010000033">
    <property type="protein sequence ID" value="KAK9875395.1"/>
    <property type="molecule type" value="Genomic_DNA"/>
</dbReference>
<feature type="region of interest" description="Disordered" evidence="1">
    <location>
        <begin position="1"/>
        <end position="47"/>
    </location>
</feature>
<accession>A0AAW1TYP7</accession>
<protein>
    <submittedName>
        <fullName evidence="2">Uncharacterized protein</fullName>
    </submittedName>
</protein>
<gene>
    <name evidence="2" type="ORF">WA026_007790</name>
</gene>
<reference evidence="2 3" key="1">
    <citation type="submission" date="2023-03" db="EMBL/GenBank/DDBJ databases">
        <title>Genome insight into feeding habits of ladybird beetles.</title>
        <authorList>
            <person name="Li H.-S."/>
            <person name="Huang Y.-H."/>
            <person name="Pang H."/>
        </authorList>
    </citation>
    <scope>NUCLEOTIDE SEQUENCE [LARGE SCALE GENOMIC DNA]</scope>
    <source>
        <strain evidence="2">SYSU_2023b</strain>
        <tissue evidence="2">Whole body</tissue>
    </source>
</reference>
<keyword evidence="3" id="KW-1185">Reference proteome</keyword>
<evidence type="ECO:0000313" key="2">
    <source>
        <dbReference type="EMBL" id="KAK9875395.1"/>
    </source>
</evidence>
<evidence type="ECO:0000313" key="3">
    <source>
        <dbReference type="Proteomes" id="UP001431783"/>
    </source>
</evidence>
<dbReference type="AlphaFoldDB" id="A0AAW1TYP7"/>
<name>A0AAW1TYP7_9CUCU</name>
<feature type="compositionally biased region" description="Low complexity" evidence="1">
    <location>
        <begin position="198"/>
        <end position="211"/>
    </location>
</feature>
<dbReference type="Proteomes" id="UP001431783">
    <property type="component" value="Unassembled WGS sequence"/>
</dbReference>
<comment type="caution">
    <text evidence="2">The sequence shown here is derived from an EMBL/GenBank/DDBJ whole genome shotgun (WGS) entry which is preliminary data.</text>
</comment>
<organism evidence="2 3">
    <name type="scientific">Henosepilachna vigintioctopunctata</name>
    <dbReference type="NCBI Taxonomy" id="420089"/>
    <lineage>
        <taxon>Eukaryota</taxon>
        <taxon>Metazoa</taxon>
        <taxon>Ecdysozoa</taxon>
        <taxon>Arthropoda</taxon>
        <taxon>Hexapoda</taxon>
        <taxon>Insecta</taxon>
        <taxon>Pterygota</taxon>
        <taxon>Neoptera</taxon>
        <taxon>Endopterygota</taxon>
        <taxon>Coleoptera</taxon>
        <taxon>Polyphaga</taxon>
        <taxon>Cucujiformia</taxon>
        <taxon>Coccinelloidea</taxon>
        <taxon>Coccinellidae</taxon>
        <taxon>Epilachninae</taxon>
        <taxon>Epilachnini</taxon>
        <taxon>Henosepilachna</taxon>
    </lineage>
</organism>